<accession>A0AC61U3I4</accession>
<organism evidence="1 2">
    <name type="scientific">Janibacter limosus</name>
    <dbReference type="NCBI Taxonomy" id="53458"/>
    <lineage>
        <taxon>Bacteria</taxon>
        <taxon>Bacillati</taxon>
        <taxon>Actinomycetota</taxon>
        <taxon>Actinomycetes</taxon>
        <taxon>Micrococcales</taxon>
        <taxon>Intrasporangiaceae</taxon>
        <taxon>Janibacter</taxon>
    </lineage>
</organism>
<reference evidence="1" key="1">
    <citation type="submission" date="2021-11" db="EMBL/GenBank/DDBJ databases">
        <title>Study of the species diversity of bacterial strains isolated from a unique natural object - Shulgan-Tash cave (Bashkiria).</title>
        <authorList>
            <person name="Sazanova A.L."/>
            <person name="Chirak E.R."/>
            <person name="Safronova V.I."/>
        </authorList>
    </citation>
    <scope>NUCLEOTIDE SEQUENCE</scope>
    <source>
        <strain evidence="1">P1</strain>
    </source>
</reference>
<keyword evidence="1" id="KW-0547">Nucleotide-binding</keyword>
<proteinExistence type="predicted"/>
<dbReference type="Proteomes" id="UP001059663">
    <property type="component" value="Chromosome"/>
</dbReference>
<sequence>MTEQMTGRLVLHDVSVRYGDVVAVDAATASAAPGEITAVTGHSGAGKTSLLWAIGGMLDDGRSDGSISLGDKTIGDEATSRSAGAVLIPRGSALAEVLTARDNIAIPLVAAGMSGGEASALADRTLASVGLAEHGGHLAEELSGGQRQRVAVARGLALSSLRLESGVRCCSLTSRPRSSTTTPVSSSSACCRTSPAAAGSCCSRPTTRRSPRSPLPRGTRRTAASPRPHDLKEMRTRDARP</sequence>
<evidence type="ECO:0000313" key="2">
    <source>
        <dbReference type="Proteomes" id="UP001059663"/>
    </source>
</evidence>
<protein>
    <submittedName>
        <fullName evidence="1">ATP-binding cassette domain-containing protein</fullName>
    </submittedName>
</protein>
<gene>
    <name evidence="1" type="ORF">LP422_19480</name>
</gene>
<keyword evidence="1" id="KW-0067">ATP-binding</keyword>
<dbReference type="EMBL" id="CP087977">
    <property type="protein sequence ID" value="UUZ44528.1"/>
    <property type="molecule type" value="Genomic_DNA"/>
</dbReference>
<evidence type="ECO:0000313" key="1">
    <source>
        <dbReference type="EMBL" id="UUZ44528.1"/>
    </source>
</evidence>
<name>A0AC61U3I4_9MICO</name>